<comment type="subcellular location">
    <subcellularLocation>
        <location evidence="1">Cell membrane</location>
        <topology evidence="1">Multi-pass membrane protein</topology>
    </subcellularLocation>
</comment>
<dbReference type="Proteomes" id="UP000181976">
    <property type="component" value="Unassembled WGS sequence"/>
</dbReference>
<feature type="transmembrane region" description="Helical" evidence="6">
    <location>
        <begin position="171"/>
        <end position="194"/>
    </location>
</feature>
<dbReference type="RefSeq" id="WP_010526725.1">
    <property type="nucleotide sequence ID" value="NZ_AFSL01000015.1"/>
</dbReference>
<keyword evidence="5 6" id="KW-0472">Membrane</keyword>
<dbReference type="PANTHER" id="PTHR37693">
    <property type="entry name" value="PHOSPHATIDYLGLYCEROL LYSYLTRANSFERASE"/>
    <property type="match status" value="1"/>
</dbReference>
<feature type="transmembrane region" description="Helical" evidence="6">
    <location>
        <begin position="17"/>
        <end position="34"/>
    </location>
</feature>
<feature type="transmembrane region" description="Helical" evidence="6">
    <location>
        <begin position="88"/>
        <end position="113"/>
    </location>
</feature>
<feature type="transmembrane region" description="Helical" evidence="6">
    <location>
        <begin position="255"/>
        <end position="274"/>
    </location>
</feature>
<dbReference type="InterPro" id="IPR022791">
    <property type="entry name" value="L-PG_synthase/AglD"/>
</dbReference>
<reference evidence="7 8" key="1">
    <citation type="submission" date="2016-10" db="EMBL/GenBank/DDBJ databases">
        <authorList>
            <person name="de Groot N.N."/>
        </authorList>
    </citation>
    <scope>NUCLEOTIDE SEQUENCE [LARGE SCALE GENOMIC DNA]</scope>
    <source>
        <strain evidence="7 8">DSM 19012</strain>
    </source>
</reference>
<keyword evidence="2" id="KW-1003">Cell membrane</keyword>
<dbReference type="eggNOG" id="COG0392">
    <property type="taxonomic scope" value="Bacteria"/>
</dbReference>
<keyword evidence="4 6" id="KW-1133">Transmembrane helix</keyword>
<evidence type="ECO:0008006" key="9">
    <source>
        <dbReference type="Google" id="ProtNLM"/>
    </source>
</evidence>
<organism evidence="7 8">
    <name type="scientific">Thermophagus xiamenensis</name>
    <dbReference type="NCBI Taxonomy" id="385682"/>
    <lineage>
        <taxon>Bacteria</taxon>
        <taxon>Pseudomonadati</taxon>
        <taxon>Bacteroidota</taxon>
        <taxon>Bacteroidia</taxon>
        <taxon>Marinilabiliales</taxon>
        <taxon>Marinilabiliaceae</taxon>
        <taxon>Thermophagus</taxon>
    </lineage>
</organism>
<evidence type="ECO:0000256" key="1">
    <source>
        <dbReference type="ARBA" id="ARBA00004651"/>
    </source>
</evidence>
<dbReference type="InParanoid" id="A0A1I1WV32"/>
<dbReference type="AlphaFoldDB" id="A0A1I1WV32"/>
<keyword evidence="3 6" id="KW-0812">Transmembrane</keyword>
<name>A0A1I1WV32_9BACT</name>
<feature type="transmembrane region" description="Helical" evidence="6">
    <location>
        <begin position="286"/>
        <end position="308"/>
    </location>
</feature>
<dbReference type="STRING" id="385682.SAMN05444380_10538"/>
<evidence type="ECO:0000256" key="5">
    <source>
        <dbReference type="ARBA" id="ARBA00023136"/>
    </source>
</evidence>
<feature type="transmembrane region" description="Helical" evidence="6">
    <location>
        <begin position="46"/>
        <end position="67"/>
    </location>
</feature>
<evidence type="ECO:0000313" key="8">
    <source>
        <dbReference type="Proteomes" id="UP000181976"/>
    </source>
</evidence>
<protein>
    <recommendedName>
        <fullName evidence="9">Lysylphosphatidylglycerol synthase TM region</fullName>
    </recommendedName>
</protein>
<feature type="transmembrane region" description="Helical" evidence="6">
    <location>
        <begin position="125"/>
        <end position="150"/>
    </location>
</feature>
<dbReference type="OrthoDB" id="1493331at2"/>
<dbReference type="NCBIfam" id="TIGR00374">
    <property type="entry name" value="flippase-like domain"/>
    <property type="match status" value="1"/>
</dbReference>
<evidence type="ECO:0000256" key="2">
    <source>
        <dbReference type="ARBA" id="ARBA00022475"/>
    </source>
</evidence>
<accession>A0A1I1WV32</accession>
<proteinExistence type="predicted"/>
<dbReference type="PANTHER" id="PTHR37693:SF1">
    <property type="entry name" value="INTEGRAL MEMBRANE PROTEIN"/>
    <property type="match status" value="1"/>
</dbReference>
<evidence type="ECO:0000313" key="7">
    <source>
        <dbReference type="EMBL" id="SFD98909.1"/>
    </source>
</evidence>
<sequence>MTDNSGKIIRSIRPGRIFLPVLIGLSVTGYLLYREFDPQSFSLIRFTGWSVFWLIFSFTLMAIRDFGYMLRIRILTNKQLTWKKAFNIIMLWEFTSAITPSAIGGTSVAIFFVNKEGIRVGRSTAVVMVTSFLDELFFIVTFPILLILLGSSDIFSLDPAAQAVPWLQNKFFLLAIGGYSIKFLYTIVLSYGLFVNPRGLKWLLLMIFKLPIIRKWRPQANESGTDLIQASQEFKGWPFQKWLKAFGATFFSWTARYWVVNTLIITFFGIKWLGWEEHLHVFGKQLVMWIMMLISPTPGGSGFAEYVFKEFLAAFIPIGTGVAMAFFWRLISYYPYLFLGAFIVPKWIKKHFISHKHPKNSQ</sequence>
<gene>
    <name evidence="7" type="ORF">SAMN05444380_10538</name>
</gene>
<evidence type="ECO:0000256" key="4">
    <source>
        <dbReference type="ARBA" id="ARBA00022989"/>
    </source>
</evidence>
<keyword evidence="8" id="KW-1185">Reference proteome</keyword>
<dbReference type="EMBL" id="FONA01000005">
    <property type="protein sequence ID" value="SFD98909.1"/>
    <property type="molecule type" value="Genomic_DNA"/>
</dbReference>
<dbReference type="Pfam" id="PF03706">
    <property type="entry name" value="LPG_synthase_TM"/>
    <property type="match status" value="1"/>
</dbReference>
<evidence type="ECO:0000256" key="3">
    <source>
        <dbReference type="ARBA" id="ARBA00022692"/>
    </source>
</evidence>
<evidence type="ECO:0000256" key="6">
    <source>
        <dbReference type="SAM" id="Phobius"/>
    </source>
</evidence>
<dbReference type="GO" id="GO:0005886">
    <property type="term" value="C:plasma membrane"/>
    <property type="evidence" value="ECO:0007669"/>
    <property type="project" value="UniProtKB-SubCell"/>
</dbReference>
<feature type="transmembrane region" description="Helical" evidence="6">
    <location>
        <begin position="314"/>
        <end position="344"/>
    </location>
</feature>